<feature type="region of interest" description="Disordered" evidence="2">
    <location>
        <begin position="113"/>
        <end position="148"/>
    </location>
</feature>
<feature type="compositionally biased region" description="Basic and acidic residues" evidence="2">
    <location>
        <begin position="139"/>
        <end position="148"/>
    </location>
</feature>
<evidence type="ECO:0000256" key="1">
    <source>
        <dbReference type="ARBA" id="ARBA00022837"/>
    </source>
</evidence>
<feature type="domain" description="EF-hand" evidence="3">
    <location>
        <begin position="249"/>
        <end position="277"/>
    </location>
</feature>
<evidence type="ECO:0000256" key="2">
    <source>
        <dbReference type="SAM" id="MobiDB-lite"/>
    </source>
</evidence>
<feature type="region of interest" description="Disordered" evidence="2">
    <location>
        <begin position="38"/>
        <end position="61"/>
    </location>
</feature>
<feature type="compositionally biased region" description="Low complexity" evidence="2">
    <location>
        <begin position="113"/>
        <end position="127"/>
    </location>
</feature>
<evidence type="ECO:0000313" key="4">
    <source>
        <dbReference type="EMBL" id="CAI3984313.1"/>
    </source>
</evidence>
<name>A0A9P1C3W0_9DINO</name>
<evidence type="ECO:0000313" key="5">
    <source>
        <dbReference type="EMBL" id="CAL4771625.1"/>
    </source>
</evidence>
<feature type="domain" description="EF-hand" evidence="3">
    <location>
        <begin position="159"/>
        <end position="187"/>
    </location>
</feature>
<dbReference type="OrthoDB" id="414220at2759"/>
<keyword evidence="1" id="KW-0106">Calcium</keyword>
<dbReference type="InterPro" id="IPR011992">
    <property type="entry name" value="EF-hand-dom_pair"/>
</dbReference>
<accession>A0A9P1C3W0</accession>
<dbReference type="EMBL" id="CAMXCT010000879">
    <property type="protein sequence ID" value="CAI3984313.1"/>
    <property type="molecule type" value="Genomic_DNA"/>
</dbReference>
<dbReference type="EMBL" id="CAMXCT020000879">
    <property type="protein sequence ID" value="CAL1137688.1"/>
    <property type="molecule type" value="Genomic_DNA"/>
</dbReference>
<evidence type="ECO:0000313" key="6">
    <source>
        <dbReference type="Proteomes" id="UP001152797"/>
    </source>
</evidence>
<dbReference type="SMART" id="SM00054">
    <property type="entry name" value="EFh"/>
    <property type="match status" value="2"/>
</dbReference>
<sequence length="352" mass="38866">MAPTRNYSGVSLSPPPLHHLRHVPSHLALSGLSPRSVVLTPKSPATPTTPSTSSSLGGTGIHGFQHVPTRYSFGQSLAVPVAWSSPRTPRQSAPARQSFTVPVKVRAAVRNLSTASTSSTVSAPNSSQERAPSRKPHNKDKDKDHKEKFEREMECLDEGLRALCSEMDSDKDGFISRWDFFAAVQKNEEVAKTILPKRDASLTMKCPDTFDEVERIFEHMAGSKGRISYTDFAIYWQSAKAPKEKLASDLHDIFKIIDVGGNGEISRLALLSAVETSPLVAVRLLPGVDTQDPEQAFTATQDLFDKISHGKRRVTLLDFEEHFKKRRPSLTMSRSKAAVQPGNGLLWRSHLY</sequence>
<reference evidence="5 6" key="2">
    <citation type="submission" date="2024-05" db="EMBL/GenBank/DDBJ databases">
        <authorList>
            <person name="Chen Y."/>
            <person name="Shah S."/>
            <person name="Dougan E. K."/>
            <person name="Thang M."/>
            <person name="Chan C."/>
        </authorList>
    </citation>
    <scope>NUCLEOTIDE SEQUENCE [LARGE SCALE GENOMIC DNA]</scope>
</reference>
<dbReference type="Proteomes" id="UP001152797">
    <property type="component" value="Unassembled WGS sequence"/>
</dbReference>
<dbReference type="InterPro" id="IPR002048">
    <property type="entry name" value="EF_hand_dom"/>
</dbReference>
<organism evidence="4">
    <name type="scientific">Cladocopium goreaui</name>
    <dbReference type="NCBI Taxonomy" id="2562237"/>
    <lineage>
        <taxon>Eukaryota</taxon>
        <taxon>Sar</taxon>
        <taxon>Alveolata</taxon>
        <taxon>Dinophyceae</taxon>
        <taxon>Suessiales</taxon>
        <taxon>Symbiodiniaceae</taxon>
        <taxon>Cladocopium</taxon>
    </lineage>
</organism>
<reference evidence="4" key="1">
    <citation type="submission" date="2022-10" db="EMBL/GenBank/DDBJ databases">
        <authorList>
            <person name="Chen Y."/>
            <person name="Dougan E. K."/>
            <person name="Chan C."/>
            <person name="Rhodes N."/>
            <person name="Thang M."/>
        </authorList>
    </citation>
    <scope>NUCLEOTIDE SEQUENCE</scope>
</reference>
<keyword evidence="6" id="KW-1185">Reference proteome</keyword>
<dbReference type="Gene3D" id="1.10.238.10">
    <property type="entry name" value="EF-hand"/>
    <property type="match status" value="1"/>
</dbReference>
<comment type="caution">
    <text evidence="4">The sequence shown here is derived from an EMBL/GenBank/DDBJ whole genome shotgun (WGS) entry which is preliminary data.</text>
</comment>
<dbReference type="SUPFAM" id="SSF47473">
    <property type="entry name" value="EF-hand"/>
    <property type="match status" value="1"/>
</dbReference>
<feature type="compositionally biased region" description="Low complexity" evidence="2">
    <location>
        <begin position="40"/>
        <end position="55"/>
    </location>
</feature>
<dbReference type="InterPro" id="IPR018247">
    <property type="entry name" value="EF_Hand_1_Ca_BS"/>
</dbReference>
<protein>
    <submittedName>
        <fullName evidence="5">EF-hand domain-containing protein</fullName>
    </submittedName>
</protein>
<proteinExistence type="predicted"/>
<dbReference type="PROSITE" id="PS00018">
    <property type="entry name" value="EF_HAND_1"/>
    <property type="match status" value="1"/>
</dbReference>
<evidence type="ECO:0000259" key="3">
    <source>
        <dbReference type="SMART" id="SM00054"/>
    </source>
</evidence>
<dbReference type="GO" id="GO:0005509">
    <property type="term" value="F:calcium ion binding"/>
    <property type="evidence" value="ECO:0007669"/>
    <property type="project" value="InterPro"/>
</dbReference>
<gene>
    <name evidence="4" type="ORF">C1SCF055_LOCUS11855</name>
</gene>
<dbReference type="AlphaFoldDB" id="A0A9P1C3W0"/>
<dbReference type="EMBL" id="CAMXCT030000879">
    <property type="protein sequence ID" value="CAL4771625.1"/>
    <property type="molecule type" value="Genomic_DNA"/>
</dbReference>